<dbReference type="EMBL" id="FTOR01000001">
    <property type="protein sequence ID" value="SIS74245.1"/>
    <property type="molecule type" value="Genomic_DNA"/>
</dbReference>
<feature type="signal peptide" evidence="1">
    <location>
        <begin position="1"/>
        <end position="20"/>
    </location>
</feature>
<dbReference type="OrthoDB" id="1493451at2"/>
<evidence type="ECO:0000256" key="1">
    <source>
        <dbReference type="SAM" id="SignalP"/>
    </source>
</evidence>
<dbReference type="STRING" id="477680.SAMN05421788_101932"/>
<dbReference type="Proteomes" id="UP000186917">
    <property type="component" value="Unassembled WGS sequence"/>
</dbReference>
<proteinExistence type="predicted"/>
<protein>
    <submittedName>
        <fullName evidence="2">Uncharacterized protein</fullName>
    </submittedName>
</protein>
<organism evidence="2 3">
    <name type="scientific">Filimonas lacunae</name>
    <dbReference type="NCBI Taxonomy" id="477680"/>
    <lineage>
        <taxon>Bacteria</taxon>
        <taxon>Pseudomonadati</taxon>
        <taxon>Bacteroidota</taxon>
        <taxon>Chitinophagia</taxon>
        <taxon>Chitinophagales</taxon>
        <taxon>Chitinophagaceae</taxon>
        <taxon>Filimonas</taxon>
    </lineage>
</organism>
<evidence type="ECO:0000313" key="3">
    <source>
        <dbReference type="Proteomes" id="UP000186917"/>
    </source>
</evidence>
<dbReference type="AlphaFoldDB" id="A0A1N7LK77"/>
<gene>
    <name evidence="2" type="ORF">SAMN05421788_101932</name>
</gene>
<accession>A0A1N7LK77</accession>
<feature type="chain" id="PRO_5012681515" evidence="1">
    <location>
        <begin position="21"/>
        <end position="97"/>
    </location>
</feature>
<dbReference type="RefSeq" id="WP_144263967.1">
    <property type="nucleotide sequence ID" value="NZ_AP017422.1"/>
</dbReference>
<sequence>MTKTLILLMIALVGNKTVTAQTPSDSTSKVPGRVILSPAVSFRPFSPFTNYNLPANFYSTHLPFFCDKELKMEKLSGIPFRFRLGSVDYVNKLEGKH</sequence>
<reference evidence="3" key="1">
    <citation type="submission" date="2017-01" db="EMBL/GenBank/DDBJ databases">
        <authorList>
            <person name="Varghese N."/>
            <person name="Submissions S."/>
        </authorList>
    </citation>
    <scope>NUCLEOTIDE SEQUENCE [LARGE SCALE GENOMIC DNA]</scope>
    <source>
        <strain evidence="3">DSM 21054</strain>
    </source>
</reference>
<name>A0A1N7LK77_9BACT</name>
<keyword evidence="1" id="KW-0732">Signal</keyword>
<keyword evidence="3" id="KW-1185">Reference proteome</keyword>
<evidence type="ECO:0000313" key="2">
    <source>
        <dbReference type="EMBL" id="SIS74245.1"/>
    </source>
</evidence>